<proteinExistence type="predicted"/>
<organism evidence="2 3">
    <name type="scientific">Fusarium beomiforme</name>
    <dbReference type="NCBI Taxonomy" id="44412"/>
    <lineage>
        <taxon>Eukaryota</taxon>
        <taxon>Fungi</taxon>
        <taxon>Dikarya</taxon>
        <taxon>Ascomycota</taxon>
        <taxon>Pezizomycotina</taxon>
        <taxon>Sordariomycetes</taxon>
        <taxon>Hypocreomycetidae</taxon>
        <taxon>Hypocreales</taxon>
        <taxon>Nectriaceae</taxon>
        <taxon>Fusarium</taxon>
        <taxon>Fusarium burgessii species complex</taxon>
    </lineage>
</organism>
<comment type="caution">
    <text evidence="2">The sequence shown here is derived from an EMBL/GenBank/DDBJ whole genome shotgun (WGS) entry which is preliminary data.</text>
</comment>
<evidence type="ECO:0000256" key="1">
    <source>
        <dbReference type="SAM" id="MobiDB-lite"/>
    </source>
</evidence>
<evidence type="ECO:0000313" key="2">
    <source>
        <dbReference type="EMBL" id="KAF4341416.1"/>
    </source>
</evidence>
<sequence length="364" mass="42301">MEYEHFGDDQGAFQIHLDAEVRDTEEMSTHATQTLSASIEEPFAVIGNPQDNTARPPAPKQGPAAASPREFKELMIQHRLDNWRARARVVHTKDQGLNMFGGFNRMWFVPFDIRTPLPAEKQETADDLEKRRHELYAAYRTKLATEKNFQTKLLKLIEEEVKETCRAQWDRDTSDSNRKPVKWNDVRAGFQLTHLVTMIAQARLADGKELLGYFQVKVLELGIDGKITYQRVNLPSNIDMEGMLSRMNSWSPSDDEQSQHAINVFRHKIETFSRRRDEMQRKMAQDPHRQLNAYLVADEPNSERYSWVFKLRLSPNSYTPAGKAPDRVHTWTQLKEATYQELLDGARVKKYPVFVRVSIIRDLR</sequence>
<reference evidence="2" key="2">
    <citation type="submission" date="2020-02" db="EMBL/GenBank/DDBJ databases">
        <title>Identification and distribution of gene clusters putatively required for synthesis of sphingolipid metabolism inhibitors in phylogenetically diverse species of the filamentous fungus Fusarium.</title>
        <authorList>
            <person name="Kim H.-S."/>
            <person name="Busman M."/>
            <person name="Brown D.W."/>
            <person name="Divon H."/>
            <person name="Uhlig S."/>
            <person name="Proctor R.H."/>
        </authorList>
    </citation>
    <scope>NUCLEOTIDE SEQUENCE</scope>
    <source>
        <strain evidence="2">NRRL 25174</strain>
    </source>
</reference>
<dbReference type="EMBL" id="PVQB02000194">
    <property type="protein sequence ID" value="KAF4341416.1"/>
    <property type="molecule type" value="Genomic_DNA"/>
</dbReference>
<dbReference type="AlphaFoldDB" id="A0A9P5AMP1"/>
<dbReference type="Proteomes" id="UP000730481">
    <property type="component" value="Unassembled WGS sequence"/>
</dbReference>
<protein>
    <submittedName>
        <fullName evidence="2">Uncharacterized protein</fullName>
    </submittedName>
</protein>
<evidence type="ECO:0000313" key="3">
    <source>
        <dbReference type="Proteomes" id="UP000730481"/>
    </source>
</evidence>
<keyword evidence="3" id="KW-1185">Reference proteome</keyword>
<name>A0A9P5AMP1_9HYPO</name>
<accession>A0A9P5AMP1</accession>
<dbReference type="OrthoDB" id="5028020at2759"/>
<feature type="region of interest" description="Disordered" evidence="1">
    <location>
        <begin position="46"/>
        <end position="67"/>
    </location>
</feature>
<reference evidence="2" key="1">
    <citation type="journal article" date="2017" name="Mycologia">
        <title>Fusarium algeriense, sp. nov., a novel toxigenic crown rot pathogen of durum wheat from Algeria is nested in the Fusarium burgessii species complex.</title>
        <authorList>
            <person name="Laraba I."/>
            <person name="Keddad A."/>
            <person name="Boureghda H."/>
            <person name="Abdallah N."/>
            <person name="Vaughan M.M."/>
            <person name="Proctor R.H."/>
            <person name="Busman M."/>
            <person name="O'Donnell K."/>
        </authorList>
    </citation>
    <scope>NUCLEOTIDE SEQUENCE</scope>
    <source>
        <strain evidence="2">NRRL 25174</strain>
    </source>
</reference>
<gene>
    <name evidence="2" type="ORF">FBEOM_4664</name>
</gene>